<comment type="similarity">
    <text evidence="1 6">Belongs to the bacterial ribosomal protein bS1 family.</text>
</comment>
<feature type="domain" description="S1 motif" evidence="7">
    <location>
        <begin position="213"/>
        <end position="281"/>
    </location>
</feature>
<comment type="function">
    <text evidence="6">Binds mRNA; thus facilitating recognition of the initiation point. It is needed to translate mRNA with a short Shine-Dalgarno (SD) purine-rich sequence.</text>
</comment>
<organism evidence="8 9">
    <name type="scientific">Legionella pneumophila subsp. pneumophila (strain Philadelphia 1 / ATCC 33152 / DSM 7513)</name>
    <dbReference type="NCBI Taxonomy" id="272624"/>
    <lineage>
        <taxon>Bacteria</taxon>
        <taxon>Pseudomonadati</taxon>
        <taxon>Pseudomonadota</taxon>
        <taxon>Gammaproteobacteria</taxon>
        <taxon>Legionellales</taxon>
        <taxon>Legionellaceae</taxon>
        <taxon>Legionella</taxon>
    </lineage>
</organism>
<dbReference type="GO" id="GO:0006412">
    <property type="term" value="P:translation"/>
    <property type="evidence" value="ECO:0007669"/>
    <property type="project" value="InterPro"/>
</dbReference>
<dbReference type="InterPro" id="IPR000110">
    <property type="entry name" value="Ribosomal_bS1"/>
</dbReference>
<dbReference type="GO" id="GO:0003735">
    <property type="term" value="F:structural constituent of ribosome"/>
    <property type="evidence" value="ECO:0007669"/>
    <property type="project" value="InterPro"/>
</dbReference>
<dbReference type="PaxDb" id="272624-lpg1421"/>
<dbReference type="STRING" id="272624.lpg1421"/>
<dbReference type="InterPro" id="IPR012340">
    <property type="entry name" value="NA-bd_OB-fold"/>
</dbReference>
<dbReference type="SMART" id="SM00316">
    <property type="entry name" value="S1"/>
    <property type="match status" value="6"/>
</dbReference>
<dbReference type="Gene3D" id="2.40.50.140">
    <property type="entry name" value="Nucleic acid-binding proteins"/>
    <property type="match status" value="6"/>
</dbReference>
<dbReference type="FunFam" id="2.40.50.140:FF:000021">
    <property type="entry name" value="30S ribosomal protein S1"/>
    <property type="match status" value="1"/>
</dbReference>
<sequence length="579" mass="64128">MNWGEGEWNSFFHFFTKEFINMSESFKELFEQSIAGAQFYPGAIITAKVIDIDDDFVTLNAGLKSEGIVAVEEFYDKNGELEVKVGDTVEVALDSVEDGHGETLLSREKAKRQEAWRKLSKCHENNETVTGLISGKVKGGFTVEIGSIRAFLPGSLVDVRPVRDPSYLEGKELEFKVIKMDLKRNNIVVSRRAVVEEESSADRQALLESLHDGQELHGIVKNLTDYGAFIDLGGIDGLLHITDISWKRVKHPSEVLSVGQDVKVKVLSFDSERNRVSLGMKQLGNDPWVDLVERYPIGKRLQGKVTNITDYGCFVEIEEGVEGLVHMSEMDWTNKNVHPSKVVSLGDVVDVMVLEIDEERRRISLGMKQCVGNPWQQFASTHNKGEKVKGKIRSITDFGIFIGLDGDIDGLVHLSDISWTVPGEEAVKQFKKGQELEAVILAIDPERERISLGLKQLEGDSFASFAETYTKGSIVKGTVTAVEPKTVTVALAEDVSGTIRVSELSDERVDDATTIVKVGDEVEAKITNIDRKNRTISLSVKAKDAQDEADAIKKYSRTEAASTTLGDLLKEKMASKEGE</sequence>
<dbReference type="CDD" id="cd05689">
    <property type="entry name" value="S1_RPS1_repeat_ec4"/>
    <property type="match status" value="1"/>
</dbReference>
<reference evidence="8 9" key="1">
    <citation type="journal article" date="2004" name="Science">
        <title>The genomic sequence of the accidental pathogen Legionella pneumophila.</title>
        <authorList>
            <person name="Chien M."/>
            <person name="Morozova I."/>
            <person name="Shi S."/>
            <person name="Sheng H."/>
            <person name="Chen J."/>
            <person name="Gomez S.M."/>
            <person name="Asamani G."/>
            <person name="Hill K."/>
            <person name="Nuara J."/>
            <person name="Feder M."/>
            <person name="Rineer J."/>
            <person name="Greenberg J.J."/>
            <person name="Steshenko V."/>
            <person name="Park S.H."/>
            <person name="Zhao B."/>
            <person name="Teplitskaya E."/>
            <person name="Edwards J.R."/>
            <person name="Pampou S."/>
            <person name="Georghiou A."/>
            <person name="Chou I.C."/>
            <person name="Iannuccilli W."/>
            <person name="Ulz M.E."/>
            <person name="Kim D.H."/>
            <person name="Geringer-Sameth A."/>
            <person name="Goldsberry C."/>
            <person name="Morozov P."/>
            <person name="Fischer S.G."/>
            <person name="Segal G."/>
            <person name="Qu X."/>
            <person name="Rzhetsky A."/>
            <person name="Zhang P."/>
            <person name="Cayanis E."/>
            <person name="De Jong P.J."/>
            <person name="Ju J."/>
            <person name="Kalachikov S."/>
            <person name="Shuman H.A."/>
            <person name="Russo J.J."/>
        </authorList>
    </citation>
    <scope>NUCLEOTIDE SEQUENCE [LARGE SCALE GENOMIC DNA]</scope>
    <source>
        <strain evidence="9">Philadelphia 1 / ATCC 33152 / DSM 7513</strain>
    </source>
</reference>
<feature type="domain" description="S1 motif" evidence="7">
    <location>
        <begin position="42"/>
        <end position="108"/>
    </location>
</feature>
<keyword evidence="3 6" id="KW-0694">RNA-binding</keyword>
<feature type="domain" description="S1 motif" evidence="7">
    <location>
        <begin position="126"/>
        <end position="192"/>
    </location>
</feature>
<dbReference type="PATRIC" id="fig|272624.6.peg.1491"/>
<keyword evidence="5 6" id="KW-0687">Ribonucleoprotein</keyword>
<dbReference type="Proteomes" id="UP000000609">
    <property type="component" value="Chromosome"/>
</dbReference>
<dbReference type="NCBIfam" id="NF004952">
    <property type="entry name" value="PRK06299.1-2"/>
    <property type="match status" value="1"/>
</dbReference>
<accession>Q5ZVL9</accession>
<dbReference type="PIRSF" id="PIRSF002111">
    <property type="entry name" value="RpsA"/>
    <property type="match status" value="1"/>
</dbReference>
<dbReference type="CDD" id="cd05691">
    <property type="entry name" value="S1_RPS1_repeat_ec6"/>
    <property type="match status" value="1"/>
</dbReference>
<dbReference type="CDD" id="cd05688">
    <property type="entry name" value="S1_RPS1_repeat_ec3"/>
    <property type="match status" value="1"/>
</dbReference>
<dbReference type="FunFam" id="2.40.50.140:FF:000016">
    <property type="entry name" value="30S ribosomal protein S1"/>
    <property type="match status" value="1"/>
</dbReference>
<evidence type="ECO:0000256" key="3">
    <source>
        <dbReference type="ARBA" id="ARBA00022884"/>
    </source>
</evidence>
<evidence type="ECO:0000313" key="8">
    <source>
        <dbReference type="EMBL" id="AAU27503.1"/>
    </source>
</evidence>
<protein>
    <recommendedName>
        <fullName evidence="6">30S ribosomal protein S1</fullName>
    </recommendedName>
</protein>
<dbReference type="GO" id="GO:0003729">
    <property type="term" value="F:mRNA binding"/>
    <property type="evidence" value="ECO:0007669"/>
    <property type="project" value="TreeGrafter"/>
</dbReference>
<evidence type="ECO:0000256" key="6">
    <source>
        <dbReference type="PIRNR" id="PIRNR002111"/>
    </source>
</evidence>
<keyword evidence="4 6" id="KW-0689">Ribosomal protein</keyword>
<feature type="domain" description="S1 motif" evidence="7">
    <location>
        <begin position="385"/>
        <end position="455"/>
    </location>
</feature>
<feature type="domain" description="S1 motif" evidence="7">
    <location>
        <begin position="472"/>
        <end position="541"/>
    </location>
</feature>
<dbReference type="PRINTS" id="PR00681">
    <property type="entry name" value="RIBOSOMALS1"/>
</dbReference>
<dbReference type="InterPro" id="IPR003029">
    <property type="entry name" value="S1_domain"/>
</dbReference>
<dbReference type="Pfam" id="PF00575">
    <property type="entry name" value="S1"/>
    <property type="match status" value="6"/>
</dbReference>
<dbReference type="AlphaFoldDB" id="Q5ZVL9"/>
<dbReference type="FunFam" id="2.40.50.140:FF:000018">
    <property type="entry name" value="30S ribosomal protein S1"/>
    <property type="match status" value="1"/>
</dbReference>
<dbReference type="OrthoDB" id="9804077at2"/>
<evidence type="ECO:0000313" key="9">
    <source>
        <dbReference type="Proteomes" id="UP000000609"/>
    </source>
</evidence>
<dbReference type="NCBIfam" id="TIGR00717">
    <property type="entry name" value="rpsA"/>
    <property type="match status" value="1"/>
</dbReference>
<dbReference type="CDD" id="cd05687">
    <property type="entry name" value="S1_RPS1_repeat_ec1_hs1"/>
    <property type="match status" value="1"/>
</dbReference>
<keyword evidence="2" id="KW-0677">Repeat</keyword>
<feature type="domain" description="S1 motif" evidence="7">
    <location>
        <begin position="298"/>
        <end position="368"/>
    </location>
</feature>
<dbReference type="PROSITE" id="PS50126">
    <property type="entry name" value="S1"/>
    <property type="match status" value="6"/>
</dbReference>
<dbReference type="InterPro" id="IPR050437">
    <property type="entry name" value="Ribos_protein_bS1-like"/>
</dbReference>
<proteinExistence type="inferred from homology"/>
<dbReference type="FunFam" id="2.40.50.140:FF:000011">
    <property type="entry name" value="30S ribosomal protein S1"/>
    <property type="match status" value="1"/>
</dbReference>
<dbReference type="KEGG" id="lpn:lpg1421"/>
<dbReference type="HOGENOM" id="CLU_015805_2_1_6"/>
<dbReference type="CDD" id="cd04465">
    <property type="entry name" value="S1_RPS1_repeat_ec2_hs2"/>
    <property type="match status" value="1"/>
</dbReference>
<dbReference type="EMBL" id="AE017354">
    <property type="protein sequence ID" value="AAU27503.1"/>
    <property type="molecule type" value="Genomic_DNA"/>
</dbReference>
<dbReference type="InterPro" id="IPR035104">
    <property type="entry name" value="Ribosomal_protein_S1-like"/>
</dbReference>
<evidence type="ECO:0000256" key="1">
    <source>
        <dbReference type="ARBA" id="ARBA00006767"/>
    </source>
</evidence>
<evidence type="ECO:0000256" key="2">
    <source>
        <dbReference type="ARBA" id="ARBA00022737"/>
    </source>
</evidence>
<dbReference type="PANTHER" id="PTHR10724:SF7">
    <property type="entry name" value="SMALL RIBOSOMAL SUBUNIT PROTEIN BS1C"/>
    <property type="match status" value="1"/>
</dbReference>
<evidence type="ECO:0000256" key="4">
    <source>
        <dbReference type="ARBA" id="ARBA00022980"/>
    </source>
</evidence>
<name>Q5ZVL9_LEGPH</name>
<gene>
    <name evidence="8" type="primary">rpsA</name>
    <name evidence="8" type="ordered locus">lpg1421</name>
</gene>
<dbReference type="GO" id="GO:0022627">
    <property type="term" value="C:cytosolic small ribosomal subunit"/>
    <property type="evidence" value="ECO:0007669"/>
    <property type="project" value="TreeGrafter"/>
</dbReference>
<keyword evidence="9" id="KW-1185">Reference proteome</keyword>
<dbReference type="NCBIfam" id="NF004954">
    <property type="entry name" value="PRK06299.1-4"/>
    <property type="match status" value="1"/>
</dbReference>
<evidence type="ECO:0000259" key="7">
    <source>
        <dbReference type="PROSITE" id="PS50126"/>
    </source>
</evidence>
<dbReference type="SUPFAM" id="SSF50249">
    <property type="entry name" value="Nucleic acid-binding proteins"/>
    <property type="match status" value="6"/>
</dbReference>
<dbReference type="PANTHER" id="PTHR10724">
    <property type="entry name" value="30S RIBOSOMAL PROTEIN S1"/>
    <property type="match status" value="1"/>
</dbReference>
<evidence type="ECO:0000256" key="5">
    <source>
        <dbReference type="ARBA" id="ARBA00023274"/>
    </source>
</evidence>
<dbReference type="eggNOG" id="COG0539">
    <property type="taxonomic scope" value="Bacteria"/>
</dbReference>